<reference evidence="3 4" key="1">
    <citation type="journal article" date="2016" name="Microbes Environ.">
        <title>Phylogenetically diverse aerobic anoxygenic phototrophic bacteria isolated from epilithic biofilms in Tama river, Japan.</title>
        <authorList>
            <person name="Hirose S."/>
            <person name="Matsuura K."/>
            <person name="Haruta S."/>
        </authorList>
    </citation>
    <scope>NUCLEOTIDE SEQUENCE [LARGE SCALE GENOMIC DNA]</scope>
    <source>
        <strain evidence="3 4">S08</strain>
    </source>
</reference>
<evidence type="ECO:0000313" key="3">
    <source>
        <dbReference type="EMBL" id="BDG72825.1"/>
    </source>
</evidence>
<evidence type="ECO:0000256" key="1">
    <source>
        <dbReference type="SAM" id="MobiDB-lite"/>
    </source>
</evidence>
<gene>
    <name evidence="3" type="ORF">Rmf_27540</name>
</gene>
<sequence length="181" mass="17754">MDAAGRNGGPPPDMTGGPPPDMTGGPPPDMTGGPPPDARVLEVAGLDAPGRVAAVTAAVRRQDLAAGLWFDPARGLVAVTSAAPESVLHAALAEAGCPVHRRRGGLGGALLFGVLFGIAGLVGGIVLGWVVGLGLYAVNPECARPGSCTLLAPVFALLGGVVGGPAGLVAGLMFGGMRRRG</sequence>
<feature type="transmembrane region" description="Helical" evidence="2">
    <location>
        <begin position="110"/>
        <end position="138"/>
    </location>
</feature>
<dbReference type="EMBL" id="AP025637">
    <property type="protein sequence ID" value="BDG72825.1"/>
    <property type="molecule type" value="Genomic_DNA"/>
</dbReference>
<feature type="transmembrane region" description="Helical" evidence="2">
    <location>
        <begin position="150"/>
        <end position="174"/>
    </location>
</feature>
<keyword evidence="2" id="KW-0472">Membrane</keyword>
<protein>
    <recommendedName>
        <fullName evidence="5">HMA domain-containing protein</fullName>
    </recommendedName>
</protein>
<keyword evidence="4" id="KW-1185">Reference proteome</keyword>
<organism evidence="3 4">
    <name type="scientific">Roseomonas fluvialis</name>
    <dbReference type="NCBI Taxonomy" id="1750527"/>
    <lineage>
        <taxon>Bacteria</taxon>
        <taxon>Pseudomonadati</taxon>
        <taxon>Pseudomonadota</taxon>
        <taxon>Alphaproteobacteria</taxon>
        <taxon>Acetobacterales</taxon>
        <taxon>Roseomonadaceae</taxon>
        <taxon>Roseomonas</taxon>
    </lineage>
</organism>
<name>A0ABM7Y4M3_9PROT</name>
<dbReference type="RefSeq" id="WP_244407011.1">
    <property type="nucleotide sequence ID" value="NZ_AP025637.1"/>
</dbReference>
<feature type="compositionally biased region" description="Pro residues" evidence="1">
    <location>
        <begin position="9"/>
        <end position="37"/>
    </location>
</feature>
<proteinExistence type="predicted"/>
<evidence type="ECO:0000313" key="4">
    <source>
        <dbReference type="Proteomes" id="UP000831327"/>
    </source>
</evidence>
<dbReference type="Proteomes" id="UP000831327">
    <property type="component" value="Chromosome"/>
</dbReference>
<accession>A0ABM7Y4M3</accession>
<keyword evidence="2" id="KW-1133">Transmembrane helix</keyword>
<feature type="region of interest" description="Disordered" evidence="1">
    <location>
        <begin position="1"/>
        <end position="38"/>
    </location>
</feature>
<evidence type="ECO:0008006" key="5">
    <source>
        <dbReference type="Google" id="ProtNLM"/>
    </source>
</evidence>
<evidence type="ECO:0000256" key="2">
    <source>
        <dbReference type="SAM" id="Phobius"/>
    </source>
</evidence>
<keyword evidence="2" id="KW-0812">Transmembrane</keyword>